<keyword evidence="1" id="KW-0175">Coiled coil</keyword>
<dbReference type="InterPro" id="IPR048739">
    <property type="entry name" value="CEP104_N"/>
</dbReference>
<name>A0A8T0GBY4_CERPU</name>
<dbReference type="AlphaFoldDB" id="A0A8T0GBY4"/>
<protein>
    <recommendedName>
        <fullName evidence="7">UVR domain-containing protein</fullName>
    </recommendedName>
</protein>
<comment type="caution">
    <text evidence="5">The sequence shown here is derived from an EMBL/GenBank/DDBJ whole genome shotgun (WGS) entry which is preliminary data.</text>
</comment>
<feature type="region of interest" description="Disordered" evidence="2">
    <location>
        <begin position="314"/>
        <end position="368"/>
    </location>
</feature>
<feature type="coiled-coil region" evidence="1">
    <location>
        <begin position="266"/>
        <end position="293"/>
    </location>
</feature>
<dbReference type="InterPro" id="IPR008979">
    <property type="entry name" value="Galactose-bd-like_sf"/>
</dbReference>
<gene>
    <name evidence="5" type="ORF">KC19_12G163700</name>
</gene>
<dbReference type="Pfam" id="PF02151">
    <property type="entry name" value="UVR"/>
    <property type="match status" value="1"/>
</dbReference>
<feature type="region of interest" description="Disordered" evidence="2">
    <location>
        <begin position="204"/>
        <end position="234"/>
    </location>
</feature>
<dbReference type="InterPro" id="IPR001943">
    <property type="entry name" value="UVR_dom"/>
</dbReference>
<organism evidence="5 6">
    <name type="scientific">Ceratodon purpureus</name>
    <name type="common">Fire moss</name>
    <name type="synonym">Dicranum purpureum</name>
    <dbReference type="NCBI Taxonomy" id="3225"/>
    <lineage>
        <taxon>Eukaryota</taxon>
        <taxon>Viridiplantae</taxon>
        <taxon>Streptophyta</taxon>
        <taxon>Embryophyta</taxon>
        <taxon>Bryophyta</taxon>
        <taxon>Bryophytina</taxon>
        <taxon>Bryopsida</taxon>
        <taxon>Dicranidae</taxon>
        <taxon>Pseudoditrichales</taxon>
        <taxon>Ditrichaceae</taxon>
        <taxon>Ceratodon</taxon>
    </lineage>
</organism>
<dbReference type="Gene3D" id="2.60.120.260">
    <property type="entry name" value="Galactose-binding domain-like"/>
    <property type="match status" value="1"/>
</dbReference>
<evidence type="ECO:0000259" key="3">
    <source>
        <dbReference type="Pfam" id="PF02151"/>
    </source>
</evidence>
<accession>A0A8T0GBY4</accession>
<evidence type="ECO:0000313" key="5">
    <source>
        <dbReference type="EMBL" id="KAG0555358.1"/>
    </source>
</evidence>
<evidence type="ECO:0008006" key="7">
    <source>
        <dbReference type="Google" id="ProtNLM"/>
    </source>
</evidence>
<reference evidence="5" key="1">
    <citation type="submission" date="2020-06" db="EMBL/GenBank/DDBJ databases">
        <title>WGS assembly of Ceratodon purpureus strain R40.</title>
        <authorList>
            <person name="Carey S.B."/>
            <person name="Jenkins J."/>
            <person name="Shu S."/>
            <person name="Lovell J.T."/>
            <person name="Sreedasyam A."/>
            <person name="Maumus F."/>
            <person name="Tiley G.P."/>
            <person name="Fernandez-Pozo N."/>
            <person name="Barry K."/>
            <person name="Chen C."/>
            <person name="Wang M."/>
            <person name="Lipzen A."/>
            <person name="Daum C."/>
            <person name="Saski C.A."/>
            <person name="Payton A.C."/>
            <person name="Mcbreen J.C."/>
            <person name="Conrad R.E."/>
            <person name="Kollar L.M."/>
            <person name="Olsson S."/>
            <person name="Huttunen S."/>
            <person name="Landis J.B."/>
            <person name="Wickett N.J."/>
            <person name="Johnson M.G."/>
            <person name="Rensing S.A."/>
            <person name="Grimwood J."/>
            <person name="Schmutz J."/>
            <person name="Mcdaniel S.F."/>
        </authorList>
    </citation>
    <scope>NUCLEOTIDE SEQUENCE</scope>
    <source>
        <strain evidence="5">R40</strain>
    </source>
</reference>
<evidence type="ECO:0000313" key="6">
    <source>
        <dbReference type="Proteomes" id="UP000822688"/>
    </source>
</evidence>
<dbReference type="GO" id="GO:0005929">
    <property type="term" value="C:cilium"/>
    <property type="evidence" value="ECO:0007669"/>
    <property type="project" value="TreeGrafter"/>
</dbReference>
<sequence length="474" mass="53586">MQTMDHHLSNGDAAAIELRSSMVGDSRGPETSFDIPAAKQLPFNVVYCSGQDEDYPASELNNGVLSRGWQSSRFCYYPQEIVLELQWPSRIINMQLLSHEFKIPTKVEVFVSLIVPYVHEAIGQMKRLGYLALDCNERSGHQARELKSVYIDSPATVVRLVFHNCHCNDYNAYNQVGLMALILTGEPLDEQQWTLLTQPGFEDLLQTPRKQSRNSKLEEAKMQGSSRSSPERKCDVDISTANRILQLQEEKNSAVLGEDYDEAKRLKGLIDRLKIIGEEIKQLENKKQLAVENEDYDTAKSCKKEIEKLRLQEQLSDNNGQAEKGDEVSDCGVNSEESVDELAHAAEGSSQSEDPGRQDSAGTDCCDSERKEFGTQTLHPVKSTVVKKLDKEISCKTPDLRPPPKYRERFYSPLPFISVSLGSTLNHQYPCRNTSRIWTFRFPEGSSQYSGVALRNQILKQYLTVLYLYLGEIV</sequence>
<proteinExistence type="predicted"/>
<dbReference type="PANTHER" id="PTHR13371">
    <property type="entry name" value="GLYCINE-, GLUTAMATE-, THIENYLCYCLOHEXYLPIPERIDINE-BINDING PROTEIN"/>
    <property type="match status" value="1"/>
</dbReference>
<dbReference type="Pfam" id="PF21038">
    <property type="entry name" value="CEP104_N"/>
    <property type="match status" value="1"/>
</dbReference>
<keyword evidence="6" id="KW-1185">Reference proteome</keyword>
<evidence type="ECO:0000256" key="2">
    <source>
        <dbReference type="SAM" id="MobiDB-lite"/>
    </source>
</evidence>
<feature type="domain" description="UVR" evidence="3">
    <location>
        <begin position="278"/>
        <end position="311"/>
    </location>
</feature>
<evidence type="ECO:0000256" key="1">
    <source>
        <dbReference type="SAM" id="Coils"/>
    </source>
</evidence>
<evidence type="ECO:0000259" key="4">
    <source>
        <dbReference type="Pfam" id="PF21038"/>
    </source>
</evidence>
<dbReference type="Proteomes" id="UP000822688">
    <property type="component" value="Chromosome 12"/>
</dbReference>
<feature type="domain" description="Centrosomal protein CEP104 N-terminal" evidence="4">
    <location>
        <begin position="68"/>
        <end position="184"/>
    </location>
</feature>
<dbReference type="SUPFAM" id="SSF49785">
    <property type="entry name" value="Galactose-binding domain-like"/>
    <property type="match status" value="1"/>
</dbReference>
<dbReference type="PANTHER" id="PTHR13371:SF0">
    <property type="entry name" value="CENTROSOMAL PROTEIN OF 104 KDA"/>
    <property type="match status" value="1"/>
</dbReference>
<dbReference type="EMBL" id="CM026433">
    <property type="protein sequence ID" value="KAG0555358.1"/>
    <property type="molecule type" value="Genomic_DNA"/>
</dbReference>
<dbReference type="InterPro" id="IPR052607">
    <property type="entry name" value="CEP104-like"/>
</dbReference>